<feature type="transmembrane region" description="Helical" evidence="1">
    <location>
        <begin position="33"/>
        <end position="51"/>
    </location>
</feature>
<keyword evidence="1" id="KW-0812">Transmembrane</keyword>
<dbReference type="Proteomes" id="UP000813463">
    <property type="component" value="Chromosome 2"/>
</dbReference>
<reference evidence="2" key="1">
    <citation type="journal article" date="2021" name="Nat. Commun.">
        <title>Genomic analyses provide insights into spinach domestication and the genetic basis of agronomic traits.</title>
        <authorList>
            <person name="Cai X."/>
            <person name="Sun X."/>
            <person name="Xu C."/>
            <person name="Sun H."/>
            <person name="Wang X."/>
            <person name="Ge C."/>
            <person name="Zhang Z."/>
            <person name="Wang Q."/>
            <person name="Fei Z."/>
            <person name="Jiao C."/>
            <person name="Wang Q."/>
        </authorList>
    </citation>
    <scope>NUCLEOTIDE SEQUENCE [LARGE SCALE GENOMIC DNA]</scope>
    <source>
        <strain evidence="2">cv. Varoflay</strain>
    </source>
</reference>
<reference evidence="3" key="2">
    <citation type="submission" date="2025-08" db="UniProtKB">
        <authorList>
            <consortium name="RefSeq"/>
        </authorList>
    </citation>
    <scope>IDENTIFICATION</scope>
    <source>
        <tissue evidence="3">Leaf</tissue>
    </source>
</reference>
<gene>
    <name evidence="3" type="primary">LOC110789403</name>
</gene>
<accession>A0ABM3RD79</accession>
<dbReference type="GeneID" id="110789403"/>
<name>A0ABM3RD79_SPIOL</name>
<keyword evidence="1" id="KW-1133">Transmembrane helix</keyword>
<protein>
    <submittedName>
        <fullName evidence="3">Uncharacterized protein isoform X1</fullName>
    </submittedName>
</protein>
<dbReference type="RefSeq" id="XP_056693561.1">
    <property type="nucleotide sequence ID" value="XM_056837583.1"/>
</dbReference>
<proteinExistence type="predicted"/>
<sequence length="203" mass="23828">MSWWGTHFVTQVRAPSSAKCLTGPAQRCAKPGGFLYTALPLAVAVFGYFWLDKKITEREKLEREEMRTEIRQEFEGELETEVLKEKIKEVGMKVQREMIKEASSNFENEMITSQLMLEHHQKKVIEAEVWRQMMLHKKQIEAEVKREITMLKQKQQTEVVAEVRKQMMLQQNQQKTLIIHGADKAPTGVTWWKAFTRSLLLDY</sequence>
<evidence type="ECO:0000256" key="1">
    <source>
        <dbReference type="SAM" id="Phobius"/>
    </source>
</evidence>
<organism evidence="2 3">
    <name type="scientific">Spinacia oleracea</name>
    <name type="common">Spinach</name>
    <dbReference type="NCBI Taxonomy" id="3562"/>
    <lineage>
        <taxon>Eukaryota</taxon>
        <taxon>Viridiplantae</taxon>
        <taxon>Streptophyta</taxon>
        <taxon>Embryophyta</taxon>
        <taxon>Tracheophyta</taxon>
        <taxon>Spermatophyta</taxon>
        <taxon>Magnoliopsida</taxon>
        <taxon>eudicotyledons</taxon>
        <taxon>Gunneridae</taxon>
        <taxon>Pentapetalae</taxon>
        <taxon>Caryophyllales</taxon>
        <taxon>Chenopodiaceae</taxon>
        <taxon>Chenopodioideae</taxon>
        <taxon>Anserineae</taxon>
        <taxon>Spinacia</taxon>
    </lineage>
</organism>
<keyword evidence="1" id="KW-0472">Membrane</keyword>
<evidence type="ECO:0000313" key="2">
    <source>
        <dbReference type="Proteomes" id="UP000813463"/>
    </source>
</evidence>
<keyword evidence="2" id="KW-1185">Reference proteome</keyword>
<evidence type="ECO:0000313" key="3">
    <source>
        <dbReference type="RefSeq" id="XP_056693561.1"/>
    </source>
</evidence>